<reference evidence="2" key="1">
    <citation type="journal article" date="2024" name="Proc. Natl. Acad. Sci. U.S.A.">
        <title>Extraordinary preservation of gene collinearity over three hundred million years revealed in homosporous lycophytes.</title>
        <authorList>
            <person name="Li C."/>
            <person name="Wickell D."/>
            <person name="Kuo L.Y."/>
            <person name="Chen X."/>
            <person name="Nie B."/>
            <person name="Liao X."/>
            <person name="Peng D."/>
            <person name="Ji J."/>
            <person name="Jenkins J."/>
            <person name="Williams M."/>
            <person name="Shu S."/>
            <person name="Plott C."/>
            <person name="Barry K."/>
            <person name="Rajasekar S."/>
            <person name="Grimwood J."/>
            <person name="Han X."/>
            <person name="Sun S."/>
            <person name="Hou Z."/>
            <person name="He W."/>
            <person name="Dai G."/>
            <person name="Sun C."/>
            <person name="Schmutz J."/>
            <person name="Leebens-Mack J.H."/>
            <person name="Li F.W."/>
            <person name="Wang L."/>
        </authorList>
    </citation>
    <scope>NUCLEOTIDE SEQUENCE [LARGE SCALE GENOMIC DNA]</scope>
    <source>
        <strain evidence="2">cv. PW_Plant_1</strain>
    </source>
</reference>
<dbReference type="EMBL" id="CM055092">
    <property type="protein sequence ID" value="KAJ7570644.1"/>
    <property type="molecule type" value="Genomic_DNA"/>
</dbReference>
<comment type="caution">
    <text evidence="1">The sequence shown here is derived from an EMBL/GenBank/DDBJ whole genome shotgun (WGS) entry which is preliminary data.</text>
</comment>
<sequence>MLIATCNYKNAFPRLLQPLRSYSRLSSTDHCWKQSCFMVAIAANQIISPPRTPSSKQPLRLQLLAPTIVESQVASGCHTFPVRSHKGRSRFQKALGNLFSMCKYRFNDFNTTFRPSDSANS</sequence>
<protein>
    <submittedName>
        <fullName evidence="1">Uncharacterized protein</fullName>
    </submittedName>
</protein>
<evidence type="ECO:0000313" key="2">
    <source>
        <dbReference type="Proteomes" id="UP001162992"/>
    </source>
</evidence>
<evidence type="ECO:0000313" key="1">
    <source>
        <dbReference type="EMBL" id="KAJ7570644.1"/>
    </source>
</evidence>
<keyword evidence="2" id="KW-1185">Reference proteome</keyword>
<organism evidence="1 2">
    <name type="scientific">Diphasiastrum complanatum</name>
    <name type="common">Issler's clubmoss</name>
    <name type="synonym">Lycopodium complanatum</name>
    <dbReference type="NCBI Taxonomy" id="34168"/>
    <lineage>
        <taxon>Eukaryota</taxon>
        <taxon>Viridiplantae</taxon>
        <taxon>Streptophyta</taxon>
        <taxon>Embryophyta</taxon>
        <taxon>Tracheophyta</taxon>
        <taxon>Lycopodiopsida</taxon>
        <taxon>Lycopodiales</taxon>
        <taxon>Lycopodiaceae</taxon>
        <taxon>Lycopodioideae</taxon>
        <taxon>Diphasiastrum</taxon>
    </lineage>
</organism>
<proteinExistence type="predicted"/>
<gene>
    <name evidence="1" type="ORF">O6H91_01G130000</name>
</gene>
<accession>A0ACC2EVQ9</accession>
<name>A0ACC2EVQ9_DIPCM</name>
<dbReference type="Proteomes" id="UP001162992">
    <property type="component" value="Chromosome 1"/>
</dbReference>